<reference evidence="2" key="1">
    <citation type="journal article" date="2012" name="PLoS Genet.">
        <title>The genomes of the fungal plant pathogens Cladosporium fulvum and Dothistroma septosporum reveal adaptation to different hosts and lifestyles but also signatures of common ancestry.</title>
        <authorList>
            <person name="de Wit P.J.G.M."/>
            <person name="van der Burgt A."/>
            <person name="Oekmen B."/>
            <person name="Stergiopoulos I."/>
            <person name="Abd-Elsalam K.A."/>
            <person name="Aerts A.L."/>
            <person name="Bahkali A.H."/>
            <person name="Beenen H.G."/>
            <person name="Chettri P."/>
            <person name="Cox M.P."/>
            <person name="Datema E."/>
            <person name="de Vries R.P."/>
            <person name="Dhillon B."/>
            <person name="Ganley A.R."/>
            <person name="Griffiths S.A."/>
            <person name="Guo Y."/>
            <person name="Hamelin R.C."/>
            <person name="Henrissat B."/>
            <person name="Kabir M.S."/>
            <person name="Jashni M.K."/>
            <person name="Kema G."/>
            <person name="Klaubauf S."/>
            <person name="Lapidus A."/>
            <person name="Levasseur A."/>
            <person name="Lindquist E."/>
            <person name="Mehrabi R."/>
            <person name="Ohm R.A."/>
            <person name="Owen T.J."/>
            <person name="Salamov A."/>
            <person name="Schwelm A."/>
            <person name="Schijlen E."/>
            <person name="Sun H."/>
            <person name="van den Burg H.A."/>
            <person name="van Ham R.C.H.J."/>
            <person name="Zhang S."/>
            <person name="Goodwin S.B."/>
            <person name="Grigoriev I.V."/>
            <person name="Collemare J."/>
            <person name="Bradshaw R.E."/>
        </authorList>
    </citation>
    <scope>NUCLEOTIDE SEQUENCE [LARGE SCALE GENOMIC DNA]</scope>
    <source>
        <strain evidence="2">NZE10 / CBS 128990</strain>
    </source>
</reference>
<gene>
    <name evidence="1" type="ORF">DOTSEDRAFT_173622</name>
</gene>
<reference evidence="1 2" key="2">
    <citation type="journal article" date="2012" name="PLoS Pathog.">
        <title>Diverse lifestyles and strategies of plant pathogenesis encoded in the genomes of eighteen Dothideomycetes fungi.</title>
        <authorList>
            <person name="Ohm R.A."/>
            <person name="Feau N."/>
            <person name="Henrissat B."/>
            <person name="Schoch C.L."/>
            <person name="Horwitz B.A."/>
            <person name="Barry K.W."/>
            <person name="Condon B.J."/>
            <person name="Copeland A.C."/>
            <person name="Dhillon B."/>
            <person name="Glaser F."/>
            <person name="Hesse C.N."/>
            <person name="Kosti I."/>
            <person name="LaButti K."/>
            <person name="Lindquist E.A."/>
            <person name="Lucas S."/>
            <person name="Salamov A.A."/>
            <person name="Bradshaw R.E."/>
            <person name="Ciuffetti L."/>
            <person name="Hamelin R.C."/>
            <person name="Kema G.H.J."/>
            <person name="Lawrence C."/>
            <person name="Scott J.A."/>
            <person name="Spatafora J.W."/>
            <person name="Turgeon B.G."/>
            <person name="de Wit P.J.G.M."/>
            <person name="Zhong S."/>
            <person name="Goodwin S.B."/>
            <person name="Grigoriev I.V."/>
        </authorList>
    </citation>
    <scope>NUCLEOTIDE SEQUENCE [LARGE SCALE GENOMIC DNA]</scope>
    <source>
        <strain evidence="2">NZE10 / CBS 128990</strain>
    </source>
</reference>
<accession>M2Y409</accession>
<dbReference type="EMBL" id="KB446540">
    <property type="protein sequence ID" value="EME43029.1"/>
    <property type="molecule type" value="Genomic_DNA"/>
</dbReference>
<protein>
    <submittedName>
        <fullName evidence="1">Uncharacterized protein</fullName>
    </submittedName>
</protein>
<dbReference type="eggNOG" id="ENOG502SIAE">
    <property type="taxonomic scope" value="Eukaryota"/>
</dbReference>
<dbReference type="AlphaFoldDB" id="M2Y409"/>
<dbReference type="STRING" id="675120.M2Y409"/>
<dbReference type="OrthoDB" id="10250002at2759"/>
<keyword evidence="2" id="KW-1185">Reference proteome</keyword>
<dbReference type="HOGENOM" id="CLU_727666_0_0_1"/>
<dbReference type="OMA" id="CVGDCEE"/>
<sequence>MADLKMHTTIHSRYQVFDASGGLPFSIVFGLCRHSSADTDPRPLKLSTKHSVYDVPHALANGLLELCEEVKNGDVLRLNLSDLTSRNDEGGEFVTLPSPVGRTDNWRNAFTTFLYEIEPGTDLASRLQVGKTYTFRLNSQDLGVKWWAYGDSQDPEPLKLLNQKSSAGKATFKVVPSLSWPPRLETHLRMQSVSSDGETCVAVSATNTGSQPITAQTRGLQRFLLPSTPFQDGDDEISDYRASLIDTASEHSSPSALQIIDLDSGRVVYQMPKPTSAPLTQGHDPRPKRQNLVTLKPRETVVREVNVSSMLTRVPDGRYGVRMAPRGLWWCEGAMEDVVEQDGDRVRREKWNTTIPPLVLESEDIVEIEVRSGRSVEASS</sequence>
<proteinExistence type="predicted"/>
<evidence type="ECO:0000313" key="1">
    <source>
        <dbReference type="EMBL" id="EME43029.1"/>
    </source>
</evidence>
<name>M2Y409_DOTSN</name>
<evidence type="ECO:0000313" key="2">
    <source>
        <dbReference type="Proteomes" id="UP000016933"/>
    </source>
</evidence>
<dbReference type="Proteomes" id="UP000016933">
    <property type="component" value="Unassembled WGS sequence"/>
</dbReference>
<organism evidence="1 2">
    <name type="scientific">Dothistroma septosporum (strain NZE10 / CBS 128990)</name>
    <name type="common">Red band needle blight fungus</name>
    <name type="synonym">Mycosphaerella pini</name>
    <dbReference type="NCBI Taxonomy" id="675120"/>
    <lineage>
        <taxon>Eukaryota</taxon>
        <taxon>Fungi</taxon>
        <taxon>Dikarya</taxon>
        <taxon>Ascomycota</taxon>
        <taxon>Pezizomycotina</taxon>
        <taxon>Dothideomycetes</taxon>
        <taxon>Dothideomycetidae</taxon>
        <taxon>Mycosphaerellales</taxon>
        <taxon>Mycosphaerellaceae</taxon>
        <taxon>Dothistroma</taxon>
    </lineage>
</organism>